<dbReference type="RefSeq" id="WP_197696277.1">
    <property type="nucleotide sequence ID" value="NZ_LT906470.1"/>
</dbReference>
<evidence type="ECO:0000259" key="1">
    <source>
        <dbReference type="Pfam" id="PF06902"/>
    </source>
</evidence>
<dbReference type="AlphaFoldDB" id="A0A239ZXH1"/>
<evidence type="ECO:0000313" key="2">
    <source>
        <dbReference type="EMBL" id="SNV75765.1"/>
    </source>
</evidence>
<dbReference type="Proteomes" id="UP000214973">
    <property type="component" value="Chromosome 1"/>
</dbReference>
<dbReference type="EMBL" id="LT906470">
    <property type="protein sequence ID" value="SNV75765.1"/>
    <property type="molecule type" value="Genomic_DNA"/>
</dbReference>
<dbReference type="InterPro" id="IPR010693">
    <property type="entry name" value="Divergent_4Fe-4S_mono-cluster"/>
</dbReference>
<dbReference type="Gene3D" id="3.30.70.20">
    <property type="match status" value="1"/>
</dbReference>
<evidence type="ECO:0000313" key="3">
    <source>
        <dbReference type="Proteomes" id="UP000214973"/>
    </source>
</evidence>
<dbReference type="Pfam" id="PF06902">
    <property type="entry name" value="Fer4_19"/>
    <property type="match status" value="1"/>
</dbReference>
<accession>A0A239ZXH1</accession>
<dbReference type="KEGG" id="vrm:44547418_01843"/>
<proteinExistence type="predicted"/>
<gene>
    <name evidence="2" type="ORF">SAMEA44547418_01843</name>
</gene>
<feature type="domain" description="Divergent 4Fe-4S mono-cluster" evidence="1">
    <location>
        <begin position="12"/>
        <end position="75"/>
    </location>
</feature>
<name>A0A239ZXH1_9FIRM</name>
<organism evidence="2 3">
    <name type="scientific">Veillonella rodentium</name>
    <dbReference type="NCBI Taxonomy" id="248315"/>
    <lineage>
        <taxon>Bacteria</taxon>
        <taxon>Bacillati</taxon>
        <taxon>Bacillota</taxon>
        <taxon>Negativicutes</taxon>
        <taxon>Veillonellales</taxon>
        <taxon>Veillonellaceae</taxon>
        <taxon>Veillonella</taxon>
    </lineage>
</organism>
<protein>
    <submittedName>
        <fullName evidence="2">Uncharacterized conserved protein</fullName>
    </submittedName>
</protein>
<reference evidence="2 3" key="1">
    <citation type="submission" date="2017-06" db="EMBL/GenBank/DDBJ databases">
        <authorList>
            <consortium name="Pathogen Informatics"/>
        </authorList>
    </citation>
    <scope>NUCLEOTIDE SEQUENCE [LARGE SCALE GENOMIC DNA]</scope>
    <source>
        <strain evidence="2 3">NCTC12018</strain>
    </source>
</reference>
<keyword evidence="3" id="KW-1185">Reference proteome</keyword>
<sequence>MKGFIMSDVKVYENDDIVIEWRRDKCQHAAKCVKGLPKVFNLKARPWINVNGADADTVAGIIDTCPSGALNYKRK</sequence>